<keyword evidence="5" id="KW-1185">Reference proteome</keyword>
<dbReference type="NCBIfam" id="TIGR01098">
    <property type="entry name" value="3A0109s03R"/>
    <property type="match status" value="1"/>
</dbReference>
<dbReference type="Proteomes" id="UP000657592">
    <property type="component" value="Unassembled WGS sequence"/>
</dbReference>
<reference evidence="4" key="1">
    <citation type="journal article" date="2014" name="Int. J. Syst. Evol. Microbiol.">
        <title>Complete genome sequence of Corynebacterium casei LMG S-19264T (=DSM 44701T), isolated from a smear-ripened cheese.</title>
        <authorList>
            <consortium name="US DOE Joint Genome Institute (JGI-PGF)"/>
            <person name="Walter F."/>
            <person name="Albersmeier A."/>
            <person name="Kalinowski J."/>
            <person name="Ruckert C."/>
        </authorList>
    </citation>
    <scope>NUCLEOTIDE SEQUENCE</scope>
    <source>
        <strain evidence="4">CGMCC 1.15794</strain>
    </source>
</reference>
<accession>A0A917ICX4</accession>
<evidence type="ECO:0000256" key="2">
    <source>
        <dbReference type="ARBA" id="ARBA00022729"/>
    </source>
</evidence>
<name>A0A917ICX4_9MICO</name>
<evidence type="ECO:0008006" key="6">
    <source>
        <dbReference type="Google" id="ProtNLM"/>
    </source>
</evidence>
<keyword evidence="2 3" id="KW-0732">Signal</keyword>
<gene>
    <name evidence="4" type="ORF">GCM10010921_02760</name>
</gene>
<proteinExistence type="inferred from homology"/>
<comment type="caution">
    <text evidence="4">The sequence shown here is derived from an EMBL/GenBank/DDBJ whole genome shotgun (WGS) entry which is preliminary data.</text>
</comment>
<dbReference type="RefSeq" id="WP_188754452.1">
    <property type="nucleotide sequence ID" value="NZ_BMJY01000001.1"/>
</dbReference>
<organism evidence="4 5">
    <name type="scientific">Microbacterium album</name>
    <dbReference type="NCBI Taxonomy" id="2053191"/>
    <lineage>
        <taxon>Bacteria</taxon>
        <taxon>Bacillati</taxon>
        <taxon>Actinomycetota</taxon>
        <taxon>Actinomycetes</taxon>
        <taxon>Micrococcales</taxon>
        <taxon>Microbacteriaceae</taxon>
        <taxon>Microbacterium</taxon>
    </lineage>
</organism>
<dbReference type="PANTHER" id="PTHR35841">
    <property type="entry name" value="PHOSPHONATES-BINDING PERIPLASMIC PROTEIN"/>
    <property type="match status" value="1"/>
</dbReference>
<evidence type="ECO:0000256" key="3">
    <source>
        <dbReference type="SAM" id="SignalP"/>
    </source>
</evidence>
<evidence type="ECO:0000313" key="4">
    <source>
        <dbReference type="EMBL" id="GGH34785.1"/>
    </source>
</evidence>
<feature type="signal peptide" evidence="3">
    <location>
        <begin position="1"/>
        <end position="30"/>
    </location>
</feature>
<feature type="chain" id="PRO_5036951269" description="Phosphate ABC transporter substrate-binding protein" evidence="3">
    <location>
        <begin position="31"/>
        <end position="303"/>
    </location>
</feature>
<dbReference type="Gene3D" id="3.40.190.10">
    <property type="entry name" value="Periplasmic binding protein-like II"/>
    <property type="match status" value="2"/>
</dbReference>
<dbReference type="PANTHER" id="PTHR35841:SF1">
    <property type="entry name" value="PHOSPHONATES-BINDING PERIPLASMIC PROTEIN"/>
    <property type="match status" value="1"/>
</dbReference>
<evidence type="ECO:0000313" key="5">
    <source>
        <dbReference type="Proteomes" id="UP000657592"/>
    </source>
</evidence>
<sequence length="303" mass="31405">MRHRTPLLLGALAAGSAVLLAGCAASPADAAPETIRVATLPLGDDPNAVTPVDALQDLLAEKTGMDVEIVDVPSYSAAIEAVRAGHSDMVMMSGFPSALAVNTGEVDALVAWPGSDDPVSTCLVLDDSPLQSLEDITPDTVVAFADPASSSGYFMPIHMLDAAGLTKDEDYTPLLSGGHDRSFIALQQGQADVACTATFFPKLAGQGSPMFPFEPGETRSLGESISMPVGIAVLGSQQMSAEKREALLSAIPAVWSADNADVLGLYVEGIPEGVEPILEPEKALFQPFVDIAAVADVDISDLE</sequence>
<dbReference type="Pfam" id="PF12974">
    <property type="entry name" value="Phosphonate-bd"/>
    <property type="match status" value="1"/>
</dbReference>
<dbReference type="SUPFAM" id="SSF53850">
    <property type="entry name" value="Periplasmic binding protein-like II"/>
    <property type="match status" value="1"/>
</dbReference>
<comment type="similarity">
    <text evidence="1">Belongs to the phosphate/phosphite/phosphonate binding protein family.</text>
</comment>
<dbReference type="EMBL" id="BMJY01000001">
    <property type="protein sequence ID" value="GGH34785.1"/>
    <property type="molecule type" value="Genomic_DNA"/>
</dbReference>
<dbReference type="AlphaFoldDB" id="A0A917ICX4"/>
<dbReference type="GO" id="GO:0043190">
    <property type="term" value="C:ATP-binding cassette (ABC) transporter complex"/>
    <property type="evidence" value="ECO:0007669"/>
    <property type="project" value="InterPro"/>
</dbReference>
<protein>
    <recommendedName>
        <fullName evidence="6">Phosphate ABC transporter substrate-binding protein</fullName>
    </recommendedName>
</protein>
<dbReference type="GO" id="GO:0055085">
    <property type="term" value="P:transmembrane transport"/>
    <property type="evidence" value="ECO:0007669"/>
    <property type="project" value="InterPro"/>
</dbReference>
<reference evidence="4" key="2">
    <citation type="submission" date="2020-09" db="EMBL/GenBank/DDBJ databases">
        <authorList>
            <person name="Sun Q."/>
            <person name="Zhou Y."/>
        </authorList>
    </citation>
    <scope>NUCLEOTIDE SEQUENCE</scope>
    <source>
        <strain evidence="4">CGMCC 1.15794</strain>
    </source>
</reference>
<dbReference type="PROSITE" id="PS51257">
    <property type="entry name" value="PROKAR_LIPOPROTEIN"/>
    <property type="match status" value="1"/>
</dbReference>
<dbReference type="InterPro" id="IPR005770">
    <property type="entry name" value="PhnD"/>
</dbReference>
<evidence type="ECO:0000256" key="1">
    <source>
        <dbReference type="ARBA" id="ARBA00007162"/>
    </source>
</evidence>